<gene>
    <name evidence="1" type="ORF">QN243_06730</name>
</gene>
<keyword evidence="2" id="KW-1185">Reference proteome</keyword>
<dbReference type="Gene3D" id="2.130.10.10">
    <property type="entry name" value="YVTN repeat-like/Quinoprotein amine dehydrogenase"/>
    <property type="match status" value="2"/>
</dbReference>
<dbReference type="RefSeq" id="WP_317844891.1">
    <property type="nucleotide sequence ID" value="NZ_CP126170.1"/>
</dbReference>
<proteinExistence type="predicted"/>
<sequence>MNDAPELLWSTQPHAGYYINSVAVSDDGNVIVAGTFFHRYGPASQIPGMDAVPVAQRKIFERTAPAATRTDVRDDQDGHFGTYAWDRTGKPLLTQEFDGWQGVYWVDVAGDGSTVASCGWKSKAPYAGFISAWAVPGGEELLSFALPGRGNMVSLDACGRTLLAGAEQGYLFCRDGAGAFAATPACIALTAGGDSNGDSVIATGIAVDGATGLVASAQGEIILFSIASGQPTALARWQLPTHVSVHAAVLSGNGRRAYVGASDGTLYAFDVATFQHASAPAPAWTATVPEGATTIYGLACDRGGDKVAIAGNLKGGGVVAVYADAGTAATLQWTAHSAHSPNCLAFDPDGQWLGLADGHPDATPGAFTLWNAIDGTLQWSYGTDNMSWPIRLCSDATVVVGGSDDSTVRAFAGPGSAIGRGRQEADG</sequence>
<reference evidence="1 2" key="1">
    <citation type="submission" date="2023-05" db="EMBL/GenBank/DDBJ databases">
        <title>Xanthomonas rydalmerenesis sp. nov., a novel Xanthomonas species isolated from Fragaria x ananassa.</title>
        <authorList>
            <person name="McKnight D.J.E."/>
            <person name="Wong-Bajracharya J."/>
            <person name="Okoh E.B."/>
            <person name="Snijders F."/>
            <person name="Lidbetter F."/>
            <person name="Webster J."/>
            <person name="Djordjevic S.P."/>
            <person name="Bogema D.R."/>
            <person name="Chapman T.A."/>
        </authorList>
    </citation>
    <scope>NUCLEOTIDE SEQUENCE [LARGE SCALE GENOMIC DNA]</scope>
    <source>
        <strain evidence="1 2">DAR34883</strain>
    </source>
</reference>
<dbReference type="EMBL" id="CP126172">
    <property type="protein sequence ID" value="WOS42132.1"/>
    <property type="molecule type" value="Genomic_DNA"/>
</dbReference>
<dbReference type="InterPro" id="IPR015943">
    <property type="entry name" value="WD40/YVTN_repeat-like_dom_sf"/>
</dbReference>
<protein>
    <submittedName>
        <fullName evidence="1">WD40 repeat domain-containing protein</fullName>
    </submittedName>
</protein>
<dbReference type="SUPFAM" id="SSF69322">
    <property type="entry name" value="Tricorn protease domain 2"/>
    <property type="match status" value="1"/>
</dbReference>
<name>A0ABZ0JQN4_9XANT</name>
<organism evidence="1 2">
    <name type="scientific">Xanthomonas rydalmerensis</name>
    <dbReference type="NCBI Taxonomy" id="3046274"/>
    <lineage>
        <taxon>Bacteria</taxon>
        <taxon>Pseudomonadati</taxon>
        <taxon>Pseudomonadota</taxon>
        <taxon>Gammaproteobacteria</taxon>
        <taxon>Lysobacterales</taxon>
        <taxon>Lysobacteraceae</taxon>
        <taxon>Xanthomonas</taxon>
    </lineage>
</organism>
<evidence type="ECO:0000313" key="2">
    <source>
        <dbReference type="Proteomes" id="UP001302020"/>
    </source>
</evidence>
<accession>A0ABZ0JQN4</accession>
<dbReference type="Pfam" id="PF00400">
    <property type="entry name" value="WD40"/>
    <property type="match status" value="1"/>
</dbReference>
<dbReference type="Proteomes" id="UP001302020">
    <property type="component" value="Chromosome"/>
</dbReference>
<dbReference type="InterPro" id="IPR001680">
    <property type="entry name" value="WD40_rpt"/>
</dbReference>
<evidence type="ECO:0000313" key="1">
    <source>
        <dbReference type="EMBL" id="WOS42132.1"/>
    </source>
</evidence>